<dbReference type="PANTHER" id="PTHR24025">
    <property type="entry name" value="DESMOGLEIN FAMILY MEMBER"/>
    <property type="match status" value="1"/>
</dbReference>
<dbReference type="PROSITE" id="PS00232">
    <property type="entry name" value="CADHERIN_1"/>
    <property type="match status" value="2"/>
</dbReference>
<dbReference type="STRING" id="36166.T1H124"/>
<evidence type="ECO:0000256" key="2">
    <source>
        <dbReference type="ARBA" id="ARBA00022536"/>
    </source>
</evidence>
<keyword evidence="6 12" id="KW-0106">Calcium</keyword>
<keyword evidence="7" id="KW-0130">Cell adhesion</keyword>
<dbReference type="Gene3D" id="2.60.40.60">
    <property type="entry name" value="Cadherins"/>
    <property type="match status" value="4"/>
</dbReference>
<dbReference type="PRINTS" id="PR00205">
    <property type="entry name" value="CADHERIN"/>
</dbReference>
<dbReference type="OMA" id="RECYSIR"/>
<evidence type="ECO:0000256" key="7">
    <source>
        <dbReference type="ARBA" id="ARBA00022889"/>
    </source>
</evidence>
<reference evidence="14" key="2">
    <citation type="submission" date="2015-06" db="UniProtKB">
        <authorList>
            <consortium name="EnsemblMetazoa"/>
        </authorList>
    </citation>
    <scope>IDENTIFICATION</scope>
</reference>
<dbReference type="Pfam" id="PF00028">
    <property type="entry name" value="Cadherin"/>
    <property type="match status" value="3"/>
</dbReference>
<reference evidence="15" key="1">
    <citation type="submission" date="2013-02" db="EMBL/GenBank/DDBJ databases">
        <authorList>
            <person name="Hughes D."/>
        </authorList>
    </citation>
    <scope>NUCLEOTIDE SEQUENCE</scope>
    <source>
        <strain>Durham</strain>
        <strain evidence="15">NC isolate 2 -- Noor lab</strain>
    </source>
</reference>
<evidence type="ECO:0000313" key="15">
    <source>
        <dbReference type="Proteomes" id="UP000015102"/>
    </source>
</evidence>
<dbReference type="GO" id="GO:0005886">
    <property type="term" value="C:plasma membrane"/>
    <property type="evidence" value="ECO:0007669"/>
    <property type="project" value="InterPro"/>
</dbReference>
<keyword evidence="3" id="KW-0812">Transmembrane</keyword>
<evidence type="ECO:0000256" key="3">
    <source>
        <dbReference type="ARBA" id="ARBA00022692"/>
    </source>
</evidence>
<dbReference type="SMART" id="SM00112">
    <property type="entry name" value="CA"/>
    <property type="match status" value="4"/>
</dbReference>
<dbReference type="GO" id="GO:0060429">
    <property type="term" value="P:epithelium development"/>
    <property type="evidence" value="ECO:0007669"/>
    <property type="project" value="UniProtKB-ARBA"/>
</dbReference>
<dbReference type="FunFam" id="2.60.40.60:FF:000020">
    <property type="entry name" value="Dachsous cadherin-related 1b"/>
    <property type="match status" value="1"/>
</dbReference>
<dbReference type="GO" id="GO:0005509">
    <property type="term" value="F:calcium ion binding"/>
    <property type="evidence" value="ECO:0007669"/>
    <property type="project" value="UniProtKB-UniRule"/>
</dbReference>
<evidence type="ECO:0000256" key="8">
    <source>
        <dbReference type="ARBA" id="ARBA00022989"/>
    </source>
</evidence>
<keyword evidence="2" id="KW-0245">EGF-like domain</keyword>
<dbReference type="GO" id="GO:0007156">
    <property type="term" value="P:homophilic cell adhesion via plasma membrane adhesion molecules"/>
    <property type="evidence" value="ECO:0007669"/>
    <property type="project" value="InterPro"/>
</dbReference>
<accession>T1H124</accession>
<evidence type="ECO:0000259" key="13">
    <source>
        <dbReference type="PROSITE" id="PS50268"/>
    </source>
</evidence>
<dbReference type="GO" id="GO:0009653">
    <property type="term" value="P:anatomical structure morphogenesis"/>
    <property type="evidence" value="ECO:0007669"/>
    <property type="project" value="UniProtKB-ARBA"/>
</dbReference>
<dbReference type="InterPro" id="IPR002126">
    <property type="entry name" value="Cadherin-like_dom"/>
</dbReference>
<dbReference type="PROSITE" id="PS50268">
    <property type="entry name" value="CADHERIN_2"/>
    <property type="match status" value="4"/>
</dbReference>
<keyword evidence="4" id="KW-0732">Signal</keyword>
<keyword evidence="15" id="KW-1185">Reference proteome</keyword>
<dbReference type="EnsemblMetazoa" id="MESCA009875-RA">
    <property type="protein sequence ID" value="MESCA009875-PA"/>
    <property type="gene ID" value="MESCA009875"/>
</dbReference>
<evidence type="ECO:0000256" key="9">
    <source>
        <dbReference type="ARBA" id="ARBA00023136"/>
    </source>
</evidence>
<dbReference type="FunFam" id="2.60.40.60:FF:000021">
    <property type="entry name" value="FAT atypical cadherin 1"/>
    <property type="match status" value="1"/>
</dbReference>
<feature type="domain" description="Cadherin" evidence="13">
    <location>
        <begin position="196"/>
        <end position="305"/>
    </location>
</feature>
<evidence type="ECO:0000256" key="5">
    <source>
        <dbReference type="ARBA" id="ARBA00022737"/>
    </source>
</evidence>
<keyword evidence="5" id="KW-0677">Repeat</keyword>
<dbReference type="Proteomes" id="UP000015102">
    <property type="component" value="Unassembled WGS sequence"/>
</dbReference>
<dbReference type="PANTHER" id="PTHR24025:SF23">
    <property type="entry name" value="NEURAL-CADHERIN"/>
    <property type="match status" value="1"/>
</dbReference>
<keyword evidence="9" id="KW-0472">Membrane</keyword>
<comment type="subcellular location">
    <subcellularLocation>
        <location evidence="1">Membrane</location>
        <topology evidence="1">Single-pass membrane protein</topology>
    </subcellularLocation>
</comment>
<protein>
    <recommendedName>
        <fullName evidence="13">Cadherin domain-containing protein</fullName>
    </recommendedName>
</protein>
<dbReference type="SUPFAM" id="SSF49313">
    <property type="entry name" value="Cadherin-like"/>
    <property type="match status" value="5"/>
</dbReference>
<keyword evidence="10" id="KW-1015">Disulfide bond</keyword>
<evidence type="ECO:0000256" key="1">
    <source>
        <dbReference type="ARBA" id="ARBA00004167"/>
    </source>
</evidence>
<feature type="domain" description="Cadherin" evidence="13">
    <location>
        <begin position="128"/>
        <end position="195"/>
    </location>
</feature>
<keyword evidence="11" id="KW-0325">Glycoprotein</keyword>
<organism evidence="14 15">
    <name type="scientific">Megaselia scalaris</name>
    <name type="common">Humpbacked fly</name>
    <name type="synonym">Phora scalaris</name>
    <dbReference type="NCBI Taxonomy" id="36166"/>
    <lineage>
        <taxon>Eukaryota</taxon>
        <taxon>Metazoa</taxon>
        <taxon>Ecdysozoa</taxon>
        <taxon>Arthropoda</taxon>
        <taxon>Hexapoda</taxon>
        <taxon>Insecta</taxon>
        <taxon>Pterygota</taxon>
        <taxon>Neoptera</taxon>
        <taxon>Endopterygota</taxon>
        <taxon>Diptera</taxon>
        <taxon>Brachycera</taxon>
        <taxon>Muscomorpha</taxon>
        <taxon>Platypezoidea</taxon>
        <taxon>Phoridae</taxon>
        <taxon>Megaseliini</taxon>
        <taxon>Megaselia</taxon>
    </lineage>
</organism>
<name>T1H124_MEGSC</name>
<dbReference type="EMBL" id="CAQQ02373944">
    <property type="status" value="NOT_ANNOTATED_CDS"/>
    <property type="molecule type" value="Genomic_DNA"/>
</dbReference>
<dbReference type="FunFam" id="2.60.40.60:FF:000024">
    <property type="entry name" value="FAT atypical cadherin 3"/>
    <property type="match status" value="1"/>
</dbReference>
<evidence type="ECO:0000256" key="12">
    <source>
        <dbReference type="PROSITE-ProRule" id="PRU00043"/>
    </source>
</evidence>
<evidence type="ECO:0000256" key="11">
    <source>
        <dbReference type="ARBA" id="ARBA00023180"/>
    </source>
</evidence>
<sequence length="445" mass="49821">NSFHPSVLVFQIKAIDYDDNQNGVIRYSINEQGTSNILKLFTINEDTGELFLKKSAEKYENKNFQFFVRATDNGIPSLHSDTPVEIKIVPSSVVLPVFEKKERKPMFIICHTRKIIARVKLAGNVTAKYTLISETSVDDPQFLVNDEGEISLAKTLDREKKDIHVIGVAAEVDGLLATMEISLHVQDENDNAPIFESNPYNLYLAENVEKGTSIMKVTARDLDSGANGELRYYLADGETDGGDVVNIFAIDVYTGWITTLVPLDKETKSEYRFQVIGTDLGNPKHTGKTTVHIKIKDYNDNPPVFKQVNYATSVKEDARPGTVLLQLGVTDKDVDLQTPVEYYIISGDLFSQFQIRESTGDLFISKPLDREQISSYNLGIIVTDGKFTATTNVTVDVLDVNDNPPYCMKYRYRSTINESIQPGSYILKVLAKEQMKISIQNSASI</sequence>
<dbReference type="GO" id="GO:0005911">
    <property type="term" value="C:cell-cell junction"/>
    <property type="evidence" value="ECO:0007669"/>
    <property type="project" value="TreeGrafter"/>
</dbReference>
<evidence type="ECO:0000256" key="6">
    <source>
        <dbReference type="ARBA" id="ARBA00022837"/>
    </source>
</evidence>
<dbReference type="InterPro" id="IPR015919">
    <property type="entry name" value="Cadherin-like_sf"/>
</dbReference>
<dbReference type="InterPro" id="IPR050971">
    <property type="entry name" value="Cadherin-domain_protein"/>
</dbReference>
<proteinExistence type="predicted"/>
<dbReference type="HOGENOM" id="CLU_616215_0_0_1"/>
<evidence type="ECO:0000256" key="4">
    <source>
        <dbReference type="ARBA" id="ARBA00022729"/>
    </source>
</evidence>
<feature type="domain" description="Cadherin" evidence="13">
    <location>
        <begin position="9"/>
        <end position="98"/>
    </location>
</feature>
<feature type="domain" description="Cadherin" evidence="13">
    <location>
        <begin position="306"/>
        <end position="407"/>
    </location>
</feature>
<evidence type="ECO:0000313" key="14">
    <source>
        <dbReference type="EnsemblMetazoa" id="MESCA009875-PA"/>
    </source>
</evidence>
<dbReference type="CDD" id="cd11304">
    <property type="entry name" value="Cadherin_repeat"/>
    <property type="match status" value="4"/>
</dbReference>
<dbReference type="AlphaFoldDB" id="T1H124"/>
<dbReference type="InterPro" id="IPR020894">
    <property type="entry name" value="Cadherin_CS"/>
</dbReference>
<evidence type="ECO:0000256" key="10">
    <source>
        <dbReference type="ARBA" id="ARBA00023157"/>
    </source>
</evidence>
<keyword evidence="8" id="KW-1133">Transmembrane helix</keyword>